<keyword evidence="2" id="KW-0805">Transcription regulation</keyword>
<reference evidence="8" key="1">
    <citation type="submission" date="2023-06" db="EMBL/GenBank/DDBJ databases">
        <title>Conoideocrella luteorostrata (Hypocreales: Clavicipitaceae), a potential biocontrol fungus for elongate hemlock scale in United States Christmas tree production areas.</title>
        <authorList>
            <person name="Barrett H."/>
            <person name="Lovett B."/>
            <person name="Macias A.M."/>
            <person name="Stajich J.E."/>
            <person name="Kasson M.T."/>
        </authorList>
    </citation>
    <scope>NUCLEOTIDE SEQUENCE</scope>
    <source>
        <strain evidence="8">ARSEF 14590</strain>
    </source>
</reference>
<dbReference type="AlphaFoldDB" id="A0AAJ0CGU9"/>
<feature type="region of interest" description="Disordered" evidence="6">
    <location>
        <begin position="556"/>
        <end position="585"/>
    </location>
</feature>
<keyword evidence="5" id="KW-0539">Nucleus</keyword>
<feature type="compositionally biased region" description="Polar residues" evidence="6">
    <location>
        <begin position="56"/>
        <end position="72"/>
    </location>
</feature>
<evidence type="ECO:0000256" key="3">
    <source>
        <dbReference type="ARBA" id="ARBA00023125"/>
    </source>
</evidence>
<dbReference type="CDD" id="cd12148">
    <property type="entry name" value="fungal_TF_MHR"/>
    <property type="match status" value="1"/>
</dbReference>
<dbReference type="PANTHER" id="PTHR47171">
    <property type="entry name" value="FARA-RELATED"/>
    <property type="match status" value="1"/>
</dbReference>
<dbReference type="InterPro" id="IPR052073">
    <property type="entry name" value="Amide_Lactam_Regulators"/>
</dbReference>
<dbReference type="EMBL" id="JASWJB010000246">
    <property type="protein sequence ID" value="KAK2592771.1"/>
    <property type="molecule type" value="Genomic_DNA"/>
</dbReference>
<dbReference type="InterPro" id="IPR007219">
    <property type="entry name" value="XnlR_reg_dom"/>
</dbReference>
<keyword evidence="4" id="KW-0804">Transcription</keyword>
<proteinExistence type="predicted"/>
<evidence type="ECO:0000313" key="9">
    <source>
        <dbReference type="Proteomes" id="UP001251528"/>
    </source>
</evidence>
<accession>A0AAJ0CGU9</accession>
<dbReference type="GO" id="GO:0003677">
    <property type="term" value="F:DNA binding"/>
    <property type="evidence" value="ECO:0007669"/>
    <property type="project" value="UniProtKB-KW"/>
</dbReference>
<comment type="caution">
    <text evidence="8">The sequence shown here is derived from an EMBL/GenBank/DDBJ whole genome shotgun (WGS) entry which is preliminary data.</text>
</comment>
<name>A0AAJ0CGU9_9HYPO</name>
<evidence type="ECO:0000256" key="5">
    <source>
        <dbReference type="ARBA" id="ARBA00023242"/>
    </source>
</evidence>
<evidence type="ECO:0000256" key="4">
    <source>
        <dbReference type="ARBA" id="ARBA00023163"/>
    </source>
</evidence>
<sequence length="671" mass="74991">MEVMWELSNTSGVPRKRAAKACGDCKRRKKKCSHTRWTSRRRRTSSQQPPGDSEIPQIQQLSHETHRSQFPSDGNFYHGANDAKSSGESTDPSNEPIPVGDYHVESILTELVSESPEDTSSRAATQDAGEPFKSSITQLVGRRNNMSRCCSKTIERFATRWAFDISLKPKTWVLEHYHSHMQPRAPKPMALPKETQDALITTYISNLDALVPIFDGSLFLREYVQGSASPHMVKAICLTACKIKQAAPYLRLTDNGPVLTQSDFASLIYKDLEVAVDLDLEPSRLVKIQTLALMWLHHDSHRGIHKASTYLVQAIRDAFILALNFEDADRPNREQCRSLWWTLRAFDRQNTCLQGHPFIIMDRDVDISGPEPRENSRSQAAFISLRLGNLMDEVMEIYRPRLQRRGVTVLEEFPTFAQVLEGTDLQLLQESNKDYLEIWYLVLAMLSCRHSTPHTRPYERRFRSAERVQQLTANGRHSSLPPLPMVPYAVALSLTVTLRAAKDRPQAAEELTPMVASLQITLIELGKWSVQAAGMSRLAQKLMGKLLVPSATSIKSNSLSSNTAEGDSIFGSDRTSSQSHGDLGTSGELGSKAPFVLHSSVHDTTWEIPASRMSSGHSLEATLPNELQPAGPDYAIEDLSFGVFMGFEEGMNSFQALTAPGLFDFSSDNFL</sequence>
<feature type="region of interest" description="Disordered" evidence="6">
    <location>
        <begin position="1"/>
        <end position="100"/>
    </location>
</feature>
<feature type="compositionally biased region" description="Polar residues" evidence="6">
    <location>
        <begin position="556"/>
        <end position="565"/>
    </location>
</feature>
<organism evidence="8 9">
    <name type="scientific">Conoideocrella luteorostrata</name>
    <dbReference type="NCBI Taxonomy" id="1105319"/>
    <lineage>
        <taxon>Eukaryota</taxon>
        <taxon>Fungi</taxon>
        <taxon>Dikarya</taxon>
        <taxon>Ascomycota</taxon>
        <taxon>Pezizomycotina</taxon>
        <taxon>Sordariomycetes</taxon>
        <taxon>Hypocreomycetidae</taxon>
        <taxon>Hypocreales</taxon>
        <taxon>Clavicipitaceae</taxon>
        <taxon>Conoideocrella</taxon>
    </lineage>
</organism>
<dbReference type="GO" id="GO:0008270">
    <property type="term" value="F:zinc ion binding"/>
    <property type="evidence" value="ECO:0007669"/>
    <property type="project" value="InterPro"/>
</dbReference>
<dbReference type="PANTHER" id="PTHR47171:SF6">
    <property type="entry name" value="SPECIFIC TRANSCRIPTION FACTOR, PUTATIVE (AFU_ORTHOLOGUE AFUA_2G06130)-RELATED"/>
    <property type="match status" value="1"/>
</dbReference>
<dbReference type="SMART" id="SM00906">
    <property type="entry name" value="Fungal_trans"/>
    <property type="match status" value="1"/>
</dbReference>
<protein>
    <recommendedName>
        <fullName evidence="7">Xylanolytic transcriptional activator regulatory domain-containing protein</fullName>
    </recommendedName>
</protein>
<feature type="compositionally biased region" description="Basic residues" evidence="6">
    <location>
        <begin position="26"/>
        <end position="44"/>
    </location>
</feature>
<gene>
    <name evidence="8" type="ORF">QQS21_009514</name>
</gene>
<evidence type="ECO:0000256" key="6">
    <source>
        <dbReference type="SAM" id="MobiDB-lite"/>
    </source>
</evidence>
<evidence type="ECO:0000256" key="2">
    <source>
        <dbReference type="ARBA" id="ARBA00023015"/>
    </source>
</evidence>
<keyword evidence="3" id="KW-0238">DNA-binding</keyword>
<dbReference type="GO" id="GO:0006351">
    <property type="term" value="P:DNA-templated transcription"/>
    <property type="evidence" value="ECO:0007669"/>
    <property type="project" value="InterPro"/>
</dbReference>
<evidence type="ECO:0000313" key="8">
    <source>
        <dbReference type="EMBL" id="KAK2592771.1"/>
    </source>
</evidence>
<feature type="domain" description="Xylanolytic transcriptional activator regulatory" evidence="7">
    <location>
        <begin position="307"/>
        <end position="376"/>
    </location>
</feature>
<keyword evidence="9" id="KW-1185">Reference proteome</keyword>
<dbReference type="Proteomes" id="UP001251528">
    <property type="component" value="Unassembled WGS sequence"/>
</dbReference>
<evidence type="ECO:0000256" key="1">
    <source>
        <dbReference type="ARBA" id="ARBA00022833"/>
    </source>
</evidence>
<evidence type="ECO:0000259" key="7">
    <source>
        <dbReference type="SMART" id="SM00906"/>
    </source>
</evidence>
<keyword evidence="1" id="KW-0862">Zinc</keyword>
<feature type="compositionally biased region" description="Polar residues" evidence="6">
    <location>
        <begin position="83"/>
        <end position="93"/>
    </location>
</feature>